<protein>
    <recommendedName>
        <fullName evidence="3">ATP-binding protein</fullName>
    </recommendedName>
</protein>
<dbReference type="Proteomes" id="UP000318413">
    <property type="component" value="Unassembled WGS sequence"/>
</dbReference>
<sequence length="79" mass="8983">MLDSAHWATTPLSNRSRGFVWFFSFLAWYEDVKRQGQNVILLLDEPGLSLHGRAQADLLRTQGREQMAVIPVLQSPFAP</sequence>
<accession>A0A502CNT3</accession>
<evidence type="ECO:0000313" key="1">
    <source>
        <dbReference type="EMBL" id="TPG14412.1"/>
    </source>
</evidence>
<proteinExistence type="predicted"/>
<evidence type="ECO:0008006" key="3">
    <source>
        <dbReference type="Google" id="ProtNLM"/>
    </source>
</evidence>
<dbReference type="AlphaFoldDB" id="A0A502CNT3"/>
<reference evidence="1 2" key="1">
    <citation type="journal article" date="2019" name="Environ. Microbiol.">
        <title>Species interactions and distinct microbial communities in high Arctic permafrost affected cryosols are associated with the CH4 and CO2 gas fluxes.</title>
        <authorList>
            <person name="Altshuler I."/>
            <person name="Hamel J."/>
            <person name="Turney S."/>
            <person name="Magnuson E."/>
            <person name="Levesque R."/>
            <person name="Greer C."/>
            <person name="Whyte L.G."/>
        </authorList>
    </citation>
    <scope>NUCLEOTIDE SEQUENCE [LARGE SCALE GENOMIC DNA]</scope>
    <source>
        <strain evidence="1 2">S5.1</strain>
    </source>
</reference>
<name>A0A502CNT3_9SPHN</name>
<comment type="caution">
    <text evidence="1">The sequence shown here is derived from an EMBL/GenBank/DDBJ whole genome shotgun (WGS) entry which is preliminary data.</text>
</comment>
<gene>
    <name evidence="1" type="ORF">EAH84_03635</name>
</gene>
<keyword evidence="2" id="KW-1185">Reference proteome</keyword>
<organism evidence="1 2">
    <name type="scientific">Sphingomonas oligophenolica</name>
    <dbReference type="NCBI Taxonomy" id="301154"/>
    <lineage>
        <taxon>Bacteria</taxon>
        <taxon>Pseudomonadati</taxon>
        <taxon>Pseudomonadota</taxon>
        <taxon>Alphaproteobacteria</taxon>
        <taxon>Sphingomonadales</taxon>
        <taxon>Sphingomonadaceae</taxon>
        <taxon>Sphingomonas</taxon>
    </lineage>
</organism>
<evidence type="ECO:0000313" key="2">
    <source>
        <dbReference type="Proteomes" id="UP000318413"/>
    </source>
</evidence>
<dbReference type="OrthoDB" id="3322489at2"/>
<dbReference type="EMBL" id="RCZK01000002">
    <property type="protein sequence ID" value="TPG14412.1"/>
    <property type="molecule type" value="Genomic_DNA"/>
</dbReference>